<keyword evidence="3" id="KW-1185">Reference proteome</keyword>
<accession>A0A2A2KXP3</accession>
<protein>
    <submittedName>
        <fullName evidence="2">Uncharacterized protein</fullName>
    </submittedName>
</protein>
<feature type="compositionally biased region" description="Basic and acidic residues" evidence="1">
    <location>
        <begin position="18"/>
        <end position="30"/>
    </location>
</feature>
<organism evidence="2 3">
    <name type="scientific">Diploscapter pachys</name>
    <dbReference type="NCBI Taxonomy" id="2018661"/>
    <lineage>
        <taxon>Eukaryota</taxon>
        <taxon>Metazoa</taxon>
        <taxon>Ecdysozoa</taxon>
        <taxon>Nematoda</taxon>
        <taxon>Chromadorea</taxon>
        <taxon>Rhabditida</taxon>
        <taxon>Rhabditina</taxon>
        <taxon>Rhabditomorpha</taxon>
        <taxon>Rhabditoidea</taxon>
        <taxon>Rhabditidae</taxon>
        <taxon>Diploscapter</taxon>
    </lineage>
</organism>
<feature type="region of interest" description="Disordered" evidence="1">
    <location>
        <begin position="1"/>
        <end position="30"/>
    </location>
</feature>
<feature type="region of interest" description="Disordered" evidence="1">
    <location>
        <begin position="253"/>
        <end position="273"/>
    </location>
</feature>
<dbReference type="Proteomes" id="UP000218231">
    <property type="component" value="Unassembled WGS sequence"/>
</dbReference>
<name>A0A2A2KXP3_9BILA</name>
<proteinExistence type="predicted"/>
<evidence type="ECO:0000313" key="3">
    <source>
        <dbReference type="Proteomes" id="UP000218231"/>
    </source>
</evidence>
<sequence>MLAASCSERRITMSRYAKPKEQPKRDVPKADKAEFATGLGFDARPRYYELSLEQYLHQEAAKKIIRSKYQKPISTLSALSNHINSFPVPYSAPSGFPAARPTVPFNGFHGPYPHPSTPNFQIQTQPHQIPIQNNRNNNDTSTMTPHNWWPNWKSTAQMQFEHTQAQAQAQGHRTGTGVGLPFFNPAIPPPQQQHQHQNPPSQHCPTCTCHTSSHFRFPPPSQPINGMNEMPEASDHDTEASVNARLEALRISQSKKRRMKRGLARKGNAKAAKHLQELAVRVARQKTKWNDLD</sequence>
<evidence type="ECO:0000256" key="1">
    <source>
        <dbReference type="SAM" id="MobiDB-lite"/>
    </source>
</evidence>
<evidence type="ECO:0000313" key="2">
    <source>
        <dbReference type="EMBL" id="PAV78724.1"/>
    </source>
</evidence>
<dbReference type="EMBL" id="LIAE01007524">
    <property type="protein sequence ID" value="PAV78724.1"/>
    <property type="molecule type" value="Genomic_DNA"/>
</dbReference>
<gene>
    <name evidence="2" type="ORF">WR25_16004</name>
</gene>
<reference evidence="2 3" key="1">
    <citation type="journal article" date="2017" name="Curr. Biol.">
        <title>Genome architecture and evolution of a unichromosomal asexual nematode.</title>
        <authorList>
            <person name="Fradin H."/>
            <person name="Zegar C."/>
            <person name="Gutwein M."/>
            <person name="Lucas J."/>
            <person name="Kovtun M."/>
            <person name="Corcoran D."/>
            <person name="Baugh L.R."/>
            <person name="Kiontke K."/>
            <person name="Gunsalus K."/>
            <person name="Fitch D.H."/>
            <person name="Piano F."/>
        </authorList>
    </citation>
    <scope>NUCLEOTIDE SEQUENCE [LARGE SCALE GENOMIC DNA]</scope>
    <source>
        <strain evidence="2">PF1309</strain>
    </source>
</reference>
<dbReference type="AlphaFoldDB" id="A0A2A2KXP3"/>
<comment type="caution">
    <text evidence="2">The sequence shown here is derived from an EMBL/GenBank/DDBJ whole genome shotgun (WGS) entry which is preliminary data.</text>
</comment>